<dbReference type="PANTHER" id="PTHR48435">
    <property type="entry name" value="POLYPROTEIN"/>
    <property type="match status" value="1"/>
</dbReference>
<evidence type="ECO:0000313" key="2">
    <source>
        <dbReference type="Proteomes" id="UP001341840"/>
    </source>
</evidence>
<dbReference type="Proteomes" id="UP001341840">
    <property type="component" value="Unassembled WGS sequence"/>
</dbReference>
<comment type="caution">
    <text evidence="1">The sequence shown here is derived from an EMBL/GenBank/DDBJ whole genome shotgun (WGS) entry which is preliminary data.</text>
</comment>
<organism evidence="1 2">
    <name type="scientific">Stylosanthes scabra</name>
    <dbReference type="NCBI Taxonomy" id="79078"/>
    <lineage>
        <taxon>Eukaryota</taxon>
        <taxon>Viridiplantae</taxon>
        <taxon>Streptophyta</taxon>
        <taxon>Embryophyta</taxon>
        <taxon>Tracheophyta</taxon>
        <taxon>Spermatophyta</taxon>
        <taxon>Magnoliopsida</taxon>
        <taxon>eudicotyledons</taxon>
        <taxon>Gunneridae</taxon>
        <taxon>Pentapetalae</taxon>
        <taxon>rosids</taxon>
        <taxon>fabids</taxon>
        <taxon>Fabales</taxon>
        <taxon>Fabaceae</taxon>
        <taxon>Papilionoideae</taxon>
        <taxon>50 kb inversion clade</taxon>
        <taxon>dalbergioids sensu lato</taxon>
        <taxon>Dalbergieae</taxon>
        <taxon>Pterocarpus clade</taxon>
        <taxon>Stylosanthes</taxon>
    </lineage>
</organism>
<dbReference type="EMBL" id="JASCZI010212824">
    <property type="protein sequence ID" value="MED6200389.1"/>
    <property type="molecule type" value="Genomic_DNA"/>
</dbReference>
<protein>
    <submittedName>
        <fullName evidence="1">Uncharacterized protein</fullName>
    </submittedName>
</protein>
<evidence type="ECO:0000313" key="1">
    <source>
        <dbReference type="EMBL" id="MED6200389.1"/>
    </source>
</evidence>
<proteinExistence type="predicted"/>
<dbReference type="InterPro" id="IPR053098">
    <property type="entry name" value="Petuviruses_polyprotein"/>
</dbReference>
<keyword evidence="2" id="KW-1185">Reference proteome</keyword>
<name>A0ABU6XRM4_9FABA</name>
<dbReference type="PANTHER" id="PTHR48435:SF1">
    <property type="entry name" value="POLYPROTEIN"/>
    <property type="match status" value="1"/>
</dbReference>
<gene>
    <name evidence="1" type="ORF">PIB30_084569</name>
</gene>
<reference evidence="1 2" key="1">
    <citation type="journal article" date="2023" name="Plants (Basel)">
        <title>Bridging the Gap: Combining Genomics and Transcriptomics Approaches to Understand Stylosanthes scabra, an Orphan Legume from the Brazilian Caatinga.</title>
        <authorList>
            <person name="Ferreira-Neto J.R.C."/>
            <person name="da Silva M.D."/>
            <person name="Binneck E."/>
            <person name="de Melo N.F."/>
            <person name="da Silva R.H."/>
            <person name="de Melo A.L.T.M."/>
            <person name="Pandolfi V."/>
            <person name="Bustamante F.O."/>
            <person name="Brasileiro-Vidal A.C."/>
            <person name="Benko-Iseppon A.M."/>
        </authorList>
    </citation>
    <scope>NUCLEOTIDE SEQUENCE [LARGE SCALE GENOMIC DNA]</scope>
    <source>
        <tissue evidence="1">Leaves</tissue>
    </source>
</reference>
<sequence>MGYLSSPNTLILRYCEFQTGRGSGRGAFVTPPPPIQPTIELSQPRSGNFYFTFDDLPPYRYGERLNDFVAWIDTRMAVPGMTLSQVLSEFITRMTGNLREWINGFSEYERLQLINGSSAQFLGVLHREFLVVISIIQKGNSQEYFEMKCCSLKRKDLETHYKKMVAKYYSLGGNSNPLLRQVFMASLLEELQPEIQKMMVVLRKEIPTTTLGEIYQLALAALDKLCEQQYMFK</sequence>
<accession>A0ABU6XRM4</accession>